<proteinExistence type="predicted"/>
<evidence type="ECO:0000313" key="2">
    <source>
        <dbReference type="Proteomes" id="UP001341281"/>
    </source>
</evidence>
<organism evidence="1 2">
    <name type="scientific">Paspalum notatum var. saurae</name>
    <dbReference type="NCBI Taxonomy" id="547442"/>
    <lineage>
        <taxon>Eukaryota</taxon>
        <taxon>Viridiplantae</taxon>
        <taxon>Streptophyta</taxon>
        <taxon>Embryophyta</taxon>
        <taxon>Tracheophyta</taxon>
        <taxon>Spermatophyta</taxon>
        <taxon>Magnoliopsida</taxon>
        <taxon>Liliopsida</taxon>
        <taxon>Poales</taxon>
        <taxon>Poaceae</taxon>
        <taxon>PACMAD clade</taxon>
        <taxon>Panicoideae</taxon>
        <taxon>Andropogonodae</taxon>
        <taxon>Paspaleae</taxon>
        <taxon>Paspalinae</taxon>
        <taxon>Paspalum</taxon>
    </lineage>
</organism>
<sequence length="78" mass="8521">MTTPLQGVAVEEGRRTELRATVQGYDDFDAVNREPGVSPSPTDCTATYHSVDPCGWVFEREVVCEMGGGSRHGNYGRD</sequence>
<evidence type="ECO:0000313" key="1">
    <source>
        <dbReference type="EMBL" id="WVZ50176.1"/>
    </source>
</evidence>
<keyword evidence="2" id="KW-1185">Reference proteome</keyword>
<reference evidence="1 2" key="1">
    <citation type="submission" date="2024-02" db="EMBL/GenBank/DDBJ databases">
        <title>High-quality chromosome-scale genome assembly of Pensacola bahiagrass (Paspalum notatum Flugge var. saurae).</title>
        <authorList>
            <person name="Vega J.M."/>
            <person name="Podio M."/>
            <person name="Orjuela J."/>
            <person name="Siena L.A."/>
            <person name="Pessino S.C."/>
            <person name="Combes M.C."/>
            <person name="Mariac C."/>
            <person name="Albertini E."/>
            <person name="Pupilli F."/>
            <person name="Ortiz J.P.A."/>
            <person name="Leblanc O."/>
        </authorList>
    </citation>
    <scope>NUCLEOTIDE SEQUENCE [LARGE SCALE GENOMIC DNA]</scope>
    <source>
        <strain evidence="1">R1</strain>
        <tissue evidence="1">Leaf</tissue>
    </source>
</reference>
<protein>
    <submittedName>
        <fullName evidence="1">Uncharacterized protein</fullName>
    </submittedName>
</protein>
<name>A0AAQ3SF84_PASNO</name>
<dbReference type="Proteomes" id="UP001341281">
    <property type="component" value="Chromosome 01"/>
</dbReference>
<dbReference type="AlphaFoldDB" id="A0AAQ3SF84"/>
<gene>
    <name evidence="1" type="ORF">U9M48_001455</name>
</gene>
<accession>A0AAQ3SF84</accession>
<dbReference type="EMBL" id="CP144745">
    <property type="protein sequence ID" value="WVZ50176.1"/>
    <property type="molecule type" value="Genomic_DNA"/>
</dbReference>